<name>A0A8S1HGK9_9PELO</name>
<keyword evidence="3" id="KW-1185">Reference proteome</keyword>
<proteinExistence type="predicted"/>
<feature type="compositionally biased region" description="Basic and acidic residues" evidence="1">
    <location>
        <begin position="1"/>
        <end position="11"/>
    </location>
</feature>
<comment type="caution">
    <text evidence="2">The sequence shown here is derived from an EMBL/GenBank/DDBJ whole genome shotgun (WGS) entry which is preliminary data.</text>
</comment>
<sequence>MRSGGRTEARHSHAAGSVGPSSFFPATTLHADGTRPKFFSYFFSLSKPLDEVLLVTGGRGLVRRSDERPFGGRRRRPSTLISVLTQPTPAAGYFGIPAPLAAAAAAELPLRPHFGPSVSGRADTT</sequence>
<feature type="region of interest" description="Disordered" evidence="1">
    <location>
        <begin position="1"/>
        <end position="26"/>
    </location>
</feature>
<accession>A0A8S1HGK9</accession>
<protein>
    <submittedName>
        <fullName evidence="2">Uncharacterized protein</fullName>
    </submittedName>
</protein>
<reference evidence="2" key="1">
    <citation type="submission" date="2020-10" db="EMBL/GenBank/DDBJ databases">
        <authorList>
            <person name="Kikuchi T."/>
        </authorList>
    </citation>
    <scope>NUCLEOTIDE SEQUENCE</scope>
    <source>
        <strain evidence="2">NKZ352</strain>
    </source>
</reference>
<evidence type="ECO:0000313" key="2">
    <source>
        <dbReference type="EMBL" id="CAD6195746.1"/>
    </source>
</evidence>
<dbReference type="AlphaFoldDB" id="A0A8S1HGK9"/>
<evidence type="ECO:0000256" key="1">
    <source>
        <dbReference type="SAM" id="MobiDB-lite"/>
    </source>
</evidence>
<organism evidence="2 3">
    <name type="scientific">Caenorhabditis auriculariae</name>
    <dbReference type="NCBI Taxonomy" id="2777116"/>
    <lineage>
        <taxon>Eukaryota</taxon>
        <taxon>Metazoa</taxon>
        <taxon>Ecdysozoa</taxon>
        <taxon>Nematoda</taxon>
        <taxon>Chromadorea</taxon>
        <taxon>Rhabditida</taxon>
        <taxon>Rhabditina</taxon>
        <taxon>Rhabditomorpha</taxon>
        <taxon>Rhabditoidea</taxon>
        <taxon>Rhabditidae</taxon>
        <taxon>Peloderinae</taxon>
        <taxon>Caenorhabditis</taxon>
    </lineage>
</organism>
<dbReference type="Proteomes" id="UP000835052">
    <property type="component" value="Unassembled WGS sequence"/>
</dbReference>
<gene>
    <name evidence="2" type="ORF">CAUJ_LOCUS11665</name>
</gene>
<evidence type="ECO:0000313" key="3">
    <source>
        <dbReference type="Proteomes" id="UP000835052"/>
    </source>
</evidence>
<dbReference type="EMBL" id="CAJGYM010000059">
    <property type="protein sequence ID" value="CAD6195746.1"/>
    <property type="molecule type" value="Genomic_DNA"/>
</dbReference>